<feature type="compositionally biased region" description="Basic and acidic residues" evidence="1">
    <location>
        <begin position="1"/>
        <end position="14"/>
    </location>
</feature>
<sequence length="94" mass="10243">MQAHDGRQRLDQPRLAEAGQADQQPVTAAEQGGEGQFHDLFLTNEAAFDGFPGLGELFFHRLDPGYEVVVLGGGHGKGSVRDYSLGQLYRGAWE</sequence>
<proteinExistence type="predicted"/>
<feature type="region of interest" description="Disordered" evidence="1">
    <location>
        <begin position="1"/>
        <end position="35"/>
    </location>
</feature>
<name>A0A917ACN2_9RHOB</name>
<organism evidence="2 3">
    <name type="scientific">Primorskyibacter flagellatus</name>
    <dbReference type="NCBI Taxonomy" id="1387277"/>
    <lineage>
        <taxon>Bacteria</taxon>
        <taxon>Pseudomonadati</taxon>
        <taxon>Pseudomonadota</taxon>
        <taxon>Alphaproteobacteria</taxon>
        <taxon>Rhodobacterales</taxon>
        <taxon>Roseobacteraceae</taxon>
        <taxon>Primorskyibacter</taxon>
    </lineage>
</organism>
<comment type="caution">
    <text evidence="2">The sequence shown here is derived from an EMBL/GenBank/DDBJ whole genome shotgun (WGS) entry which is preliminary data.</text>
</comment>
<evidence type="ECO:0000313" key="2">
    <source>
        <dbReference type="EMBL" id="GGE43733.1"/>
    </source>
</evidence>
<accession>A0A917ACN2</accession>
<keyword evidence="3" id="KW-1185">Reference proteome</keyword>
<reference evidence="3" key="1">
    <citation type="journal article" date="2019" name="Int. J. Syst. Evol. Microbiol.">
        <title>The Global Catalogue of Microorganisms (GCM) 10K type strain sequencing project: providing services to taxonomists for standard genome sequencing and annotation.</title>
        <authorList>
            <consortium name="The Broad Institute Genomics Platform"/>
            <consortium name="The Broad Institute Genome Sequencing Center for Infectious Disease"/>
            <person name="Wu L."/>
            <person name="Ma J."/>
        </authorList>
    </citation>
    <scope>NUCLEOTIDE SEQUENCE [LARGE SCALE GENOMIC DNA]</scope>
    <source>
        <strain evidence="3">CGMCC 1.12664</strain>
    </source>
</reference>
<dbReference type="EMBL" id="BMFJ01000002">
    <property type="protein sequence ID" value="GGE43733.1"/>
    <property type="molecule type" value="Genomic_DNA"/>
</dbReference>
<dbReference type="AlphaFoldDB" id="A0A917ACN2"/>
<evidence type="ECO:0000256" key="1">
    <source>
        <dbReference type="SAM" id="MobiDB-lite"/>
    </source>
</evidence>
<evidence type="ECO:0000313" key="3">
    <source>
        <dbReference type="Proteomes" id="UP000612855"/>
    </source>
</evidence>
<protein>
    <submittedName>
        <fullName evidence="2">Uncharacterized protein</fullName>
    </submittedName>
</protein>
<dbReference type="Proteomes" id="UP000612855">
    <property type="component" value="Unassembled WGS sequence"/>
</dbReference>
<gene>
    <name evidence="2" type="ORF">GCM10011360_33760</name>
</gene>